<gene>
    <name evidence="4" type="ORF">Plil01_000771700</name>
</gene>
<dbReference type="SMART" id="SM00248">
    <property type="entry name" value="ANK"/>
    <property type="match status" value="3"/>
</dbReference>
<dbReference type="AlphaFoldDB" id="A0A9W6TQ81"/>
<dbReference type="PANTHER" id="PTHR24126">
    <property type="entry name" value="ANKYRIN REPEAT, PH AND SEC7 DOMAIN CONTAINING PROTEIN SECG-RELATED"/>
    <property type="match status" value="1"/>
</dbReference>
<dbReference type="Gene3D" id="1.25.40.20">
    <property type="entry name" value="Ankyrin repeat-containing domain"/>
    <property type="match status" value="2"/>
</dbReference>
<comment type="caution">
    <text evidence="4">The sequence shown here is derived from an EMBL/GenBank/DDBJ whole genome shotgun (WGS) entry which is preliminary data.</text>
</comment>
<keyword evidence="5" id="KW-1185">Reference proteome</keyword>
<organism evidence="4 5">
    <name type="scientific">Phytophthora lilii</name>
    <dbReference type="NCBI Taxonomy" id="2077276"/>
    <lineage>
        <taxon>Eukaryota</taxon>
        <taxon>Sar</taxon>
        <taxon>Stramenopiles</taxon>
        <taxon>Oomycota</taxon>
        <taxon>Peronosporomycetes</taxon>
        <taxon>Peronosporales</taxon>
        <taxon>Peronosporaceae</taxon>
        <taxon>Phytophthora</taxon>
    </lineage>
</organism>
<dbReference type="EMBL" id="BSXW01000361">
    <property type="protein sequence ID" value="GMF20000.1"/>
    <property type="molecule type" value="Genomic_DNA"/>
</dbReference>
<feature type="repeat" description="ANK" evidence="3">
    <location>
        <begin position="141"/>
        <end position="173"/>
    </location>
</feature>
<dbReference type="GO" id="GO:0006357">
    <property type="term" value="P:regulation of transcription by RNA polymerase II"/>
    <property type="evidence" value="ECO:0007669"/>
    <property type="project" value="TreeGrafter"/>
</dbReference>
<dbReference type="InterPro" id="IPR002110">
    <property type="entry name" value="Ankyrin_rpt"/>
</dbReference>
<keyword evidence="2 3" id="KW-0040">ANK repeat</keyword>
<dbReference type="PROSITE" id="PS50088">
    <property type="entry name" value="ANK_REPEAT"/>
    <property type="match status" value="2"/>
</dbReference>
<dbReference type="SUPFAM" id="SSF48403">
    <property type="entry name" value="Ankyrin repeat"/>
    <property type="match status" value="1"/>
</dbReference>
<dbReference type="GO" id="GO:0005634">
    <property type="term" value="C:nucleus"/>
    <property type="evidence" value="ECO:0007669"/>
    <property type="project" value="TreeGrafter"/>
</dbReference>
<evidence type="ECO:0000256" key="3">
    <source>
        <dbReference type="PROSITE-ProRule" id="PRU00023"/>
    </source>
</evidence>
<feature type="repeat" description="ANK" evidence="3">
    <location>
        <begin position="102"/>
        <end position="138"/>
    </location>
</feature>
<dbReference type="Pfam" id="PF12796">
    <property type="entry name" value="Ank_2"/>
    <property type="match status" value="1"/>
</dbReference>
<proteinExistence type="predicted"/>
<evidence type="ECO:0000256" key="2">
    <source>
        <dbReference type="ARBA" id="ARBA00023043"/>
    </source>
</evidence>
<sequence>MHTNTSLNEHFEVNSVSPSLGEVQRCTCTAWCSLYLNGLVFCRLGALHPVVKIPSVVMLGLAWGEAWSVWRAAKKARPDKLEELLAAETQPNTVANRKHLFRGITPLMAVVRARNTTSVARCVEVLLSYGAAVNTVENTRAKNTALHYAACNNKATAISMLLDAGANLFARNAYGFTALDIAWLNGRREAVDMLMKRSQLHCGWLDISEKMAVPRWKRYWCVLLACDLEHSALELCVFHQPDHVYPYKILRLGTSSRIAIPLGYLFEFHADGVQVQPPLDRRSSMSSSEPSQEFAFAAIMCGQGPCNNRLAWVKPLQTCCTVMARDERERKTKRRASYESYHRTGMKCNELRPPSLSSPGGCLLQEVSKDVNVTSSTFSFPVRADTQAAVTRASWPSEKNYSRGK</sequence>
<keyword evidence="1" id="KW-0677">Repeat</keyword>
<dbReference type="PROSITE" id="PS50297">
    <property type="entry name" value="ANK_REP_REGION"/>
    <property type="match status" value="1"/>
</dbReference>
<evidence type="ECO:0000256" key="1">
    <source>
        <dbReference type="ARBA" id="ARBA00022737"/>
    </source>
</evidence>
<dbReference type="PANTHER" id="PTHR24126:SF68">
    <property type="entry name" value="ANKYRIN REPEAT AND SOCS BOX CONTAINING 18"/>
    <property type="match status" value="1"/>
</dbReference>
<evidence type="ECO:0000313" key="5">
    <source>
        <dbReference type="Proteomes" id="UP001165083"/>
    </source>
</evidence>
<evidence type="ECO:0000313" key="4">
    <source>
        <dbReference type="EMBL" id="GMF20000.1"/>
    </source>
</evidence>
<dbReference type="Proteomes" id="UP001165083">
    <property type="component" value="Unassembled WGS sequence"/>
</dbReference>
<dbReference type="InterPro" id="IPR036770">
    <property type="entry name" value="Ankyrin_rpt-contain_sf"/>
</dbReference>
<protein>
    <submittedName>
        <fullName evidence="4">Unnamed protein product</fullName>
    </submittedName>
</protein>
<dbReference type="GO" id="GO:0061629">
    <property type="term" value="F:RNA polymerase II-specific DNA-binding transcription factor binding"/>
    <property type="evidence" value="ECO:0007669"/>
    <property type="project" value="TreeGrafter"/>
</dbReference>
<name>A0A9W6TQ81_9STRA</name>
<reference evidence="4" key="1">
    <citation type="submission" date="2023-04" db="EMBL/GenBank/DDBJ databases">
        <title>Phytophthora lilii NBRC 32176.</title>
        <authorList>
            <person name="Ichikawa N."/>
            <person name="Sato H."/>
            <person name="Tonouchi N."/>
        </authorList>
    </citation>
    <scope>NUCLEOTIDE SEQUENCE</scope>
    <source>
        <strain evidence="4">NBRC 32176</strain>
    </source>
</reference>
<accession>A0A9W6TQ81</accession>
<dbReference type="OrthoDB" id="539213at2759"/>